<evidence type="ECO:0000313" key="2">
    <source>
        <dbReference type="EMBL" id="QDV40585.1"/>
    </source>
</evidence>
<dbReference type="Proteomes" id="UP000319004">
    <property type="component" value="Chromosome"/>
</dbReference>
<dbReference type="EMBL" id="CP037423">
    <property type="protein sequence ID" value="QDV40585.1"/>
    <property type="molecule type" value="Genomic_DNA"/>
</dbReference>
<name>A0A518HIA6_9BACT</name>
<dbReference type="Pfam" id="PF01610">
    <property type="entry name" value="DDE_Tnp_ISL3"/>
    <property type="match status" value="1"/>
</dbReference>
<dbReference type="PANTHER" id="PTHR33498">
    <property type="entry name" value="TRANSPOSASE FOR INSERTION SEQUENCE ELEMENT IS1557"/>
    <property type="match status" value="1"/>
</dbReference>
<protein>
    <submittedName>
        <fullName evidence="2">Transposase</fullName>
    </submittedName>
</protein>
<organism evidence="2 3">
    <name type="scientific">Stieleria neptunia</name>
    <dbReference type="NCBI Taxonomy" id="2527979"/>
    <lineage>
        <taxon>Bacteria</taxon>
        <taxon>Pseudomonadati</taxon>
        <taxon>Planctomycetota</taxon>
        <taxon>Planctomycetia</taxon>
        <taxon>Pirellulales</taxon>
        <taxon>Pirellulaceae</taxon>
        <taxon>Stieleria</taxon>
    </lineage>
</organism>
<dbReference type="InterPro" id="IPR047951">
    <property type="entry name" value="Transpos_ISL3"/>
</dbReference>
<accession>A0A518HIA6</accession>
<dbReference type="KEGG" id="snep:Enr13x_03910"/>
<sequence>MALVYRPDAGCRRFLYVAKDCTENSFRGFVRIIPAETLAGLKFICSDMWSNYLKVAAEEAGHAVRVLDRFHVMMKLNEKIYQVRATEAKQLKQDGYESVLKNARWTLVKRPDNLTDRLNELLQYNLRSVRAILMREEFQRV</sequence>
<dbReference type="PANTHER" id="PTHR33498:SF1">
    <property type="entry name" value="TRANSPOSASE FOR INSERTION SEQUENCE ELEMENT IS1557"/>
    <property type="match status" value="1"/>
</dbReference>
<keyword evidence="3" id="KW-1185">Reference proteome</keyword>
<reference evidence="2 3" key="1">
    <citation type="submission" date="2019-03" db="EMBL/GenBank/DDBJ databases">
        <title>Deep-cultivation of Planctomycetes and their phenomic and genomic characterization uncovers novel biology.</title>
        <authorList>
            <person name="Wiegand S."/>
            <person name="Jogler M."/>
            <person name="Boedeker C."/>
            <person name="Pinto D."/>
            <person name="Vollmers J."/>
            <person name="Rivas-Marin E."/>
            <person name="Kohn T."/>
            <person name="Peeters S.H."/>
            <person name="Heuer A."/>
            <person name="Rast P."/>
            <person name="Oberbeckmann S."/>
            <person name="Bunk B."/>
            <person name="Jeske O."/>
            <person name="Meyerdierks A."/>
            <person name="Storesund J.E."/>
            <person name="Kallscheuer N."/>
            <person name="Luecker S."/>
            <person name="Lage O.M."/>
            <person name="Pohl T."/>
            <person name="Merkel B.J."/>
            <person name="Hornburger P."/>
            <person name="Mueller R.-W."/>
            <person name="Bruemmer F."/>
            <person name="Labrenz M."/>
            <person name="Spormann A.M."/>
            <person name="Op den Camp H."/>
            <person name="Overmann J."/>
            <person name="Amann R."/>
            <person name="Jetten M.S.M."/>
            <person name="Mascher T."/>
            <person name="Medema M.H."/>
            <person name="Devos D.P."/>
            <person name="Kaster A.-K."/>
            <person name="Ovreas L."/>
            <person name="Rohde M."/>
            <person name="Galperin M.Y."/>
            <person name="Jogler C."/>
        </authorList>
    </citation>
    <scope>NUCLEOTIDE SEQUENCE [LARGE SCALE GENOMIC DNA]</scope>
    <source>
        <strain evidence="2 3">Enr13</strain>
    </source>
</reference>
<evidence type="ECO:0000313" key="3">
    <source>
        <dbReference type="Proteomes" id="UP000319004"/>
    </source>
</evidence>
<gene>
    <name evidence="2" type="ORF">Enr13x_03910</name>
</gene>
<dbReference type="AlphaFoldDB" id="A0A518HIA6"/>
<feature type="domain" description="Transposase IS204/IS1001/IS1096/IS1165 DDE" evidence="1">
    <location>
        <begin position="10"/>
        <end position="140"/>
    </location>
</feature>
<dbReference type="InterPro" id="IPR002560">
    <property type="entry name" value="Transposase_DDE"/>
</dbReference>
<evidence type="ECO:0000259" key="1">
    <source>
        <dbReference type="Pfam" id="PF01610"/>
    </source>
</evidence>
<proteinExistence type="predicted"/>